<evidence type="ECO:0000313" key="3">
    <source>
        <dbReference type="EMBL" id="KAJ7326935.1"/>
    </source>
</evidence>
<accession>A0A9Q0XSR0</accession>
<dbReference type="PROSITE" id="PS51335">
    <property type="entry name" value="ELMO"/>
    <property type="match status" value="1"/>
</dbReference>
<dbReference type="AlphaFoldDB" id="A0A9Q0XSR0"/>
<evidence type="ECO:0000313" key="4">
    <source>
        <dbReference type="Proteomes" id="UP001142489"/>
    </source>
</evidence>
<dbReference type="Proteomes" id="UP001142489">
    <property type="component" value="Unassembled WGS sequence"/>
</dbReference>
<dbReference type="PANTHER" id="PTHR12771">
    <property type="entry name" value="ENGULFMENT AND CELL MOTILITY"/>
    <property type="match status" value="1"/>
</dbReference>
<sequence>MDERPGKLFFDNKDIKDSQKKKEFKEKGKQTLLKEGFMAVVREAMAWELLKGELKEVAKDITNKGTQIERDIEIGREVVDKEIQVEEWKCQGKHVLVQANIEIKEETGTIGIQVGERDDRFAVGKRWHVGIQVKMEREKIGRDLGTQVENHTGRVLFKETGVQAGARDRSVAGKKRCWTGACDSDRWKDNVGLGEGDSGRGGDLAEDRSGSPTPHTCGTSYLYIRDGIHENSLESSKYKVLQNAVHATEDEVEKYVSLIIQEKKINIQKDTGFQPKLQLCLLQISGCRELYLAVEALRKDPYNSDNKEHEEQLMELWNLLMPHEKLKARITKQWCDIGFQGDDPKTDFRGMGMLGLTNLLYFSKHYPREARQILVRSNHPKLG</sequence>
<dbReference type="GO" id="GO:0005096">
    <property type="term" value="F:GTPase activator activity"/>
    <property type="evidence" value="ECO:0007669"/>
    <property type="project" value="TreeGrafter"/>
</dbReference>
<dbReference type="InterPro" id="IPR050868">
    <property type="entry name" value="ELMO_domain-containing"/>
</dbReference>
<dbReference type="OrthoDB" id="67155at2759"/>
<feature type="compositionally biased region" description="Basic and acidic residues" evidence="1">
    <location>
        <begin position="197"/>
        <end position="209"/>
    </location>
</feature>
<evidence type="ECO:0000256" key="1">
    <source>
        <dbReference type="SAM" id="MobiDB-lite"/>
    </source>
</evidence>
<gene>
    <name evidence="3" type="ORF">JRQ81_016694</name>
</gene>
<feature type="domain" description="ELMO" evidence="2">
    <location>
        <begin position="308"/>
        <end position="383"/>
    </location>
</feature>
<evidence type="ECO:0000259" key="2">
    <source>
        <dbReference type="PROSITE" id="PS51335"/>
    </source>
</evidence>
<organism evidence="3 4">
    <name type="scientific">Phrynocephalus forsythii</name>
    <dbReference type="NCBI Taxonomy" id="171643"/>
    <lineage>
        <taxon>Eukaryota</taxon>
        <taxon>Metazoa</taxon>
        <taxon>Chordata</taxon>
        <taxon>Craniata</taxon>
        <taxon>Vertebrata</taxon>
        <taxon>Euteleostomi</taxon>
        <taxon>Lepidosauria</taxon>
        <taxon>Squamata</taxon>
        <taxon>Bifurcata</taxon>
        <taxon>Unidentata</taxon>
        <taxon>Episquamata</taxon>
        <taxon>Toxicofera</taxon>
        <taxon>Iguania</taxon>
        <taxon>Acrodonta</taxon>
        <taxon>Agamidae</taxon>
        <taxon>Agaminae</taxon>
        <taxon>Phrynocephalus</taxon>
    </lineage>
</organism>
<dbReference type="GO" id="GO:0016020">
    <property type="term" value="C:membrane"/>
    <property type="evidence" value="ECO:0007669"/>
    <property type="project" value="TreeGrafter"/>
</dbReference>
<dbReference type="PANTHER" id="PTHR12771:SF47">
    <property type="entry name" value="ELMO DOMAIN-CONTAINING PROTEIN 2"/>
    <property type="match status" value="1"/>
</dbReference>
<feature type="region of interest" description="Disordered" evidence="1">
    <location>
        <begin position="189"/>
        <end position="216"/>
    </location>
</feature>
<reference evidence="3" key="1">
    <citation type="journal article" date="2023" name="DNA Res.">
        <title>Chromosome-level genome assembly of Phrynocephalus forsythii using third-generation DNA sequencing and Hi-C analysis.</title>
        <authorList>
            <person name="Qi Y."/>
            <person name="Zhao W."/>
            <person name="Zhao Y."/>
            <person name="Niu C."/>
            <person name="Cao S."/>
            <person name="Zhang Y."/>
        </authorList>
    </citation>
    <scope>NUCLEOTIDE SEQUENCE</scope>
    <source>
        <tissue evidence="3">Muscle</tissue>
    </source>
</reference>
<name>A0A9Q0XSR0_9SAUR</name>
<keyword evidence="4" id="KW-1185">Reference proteome</keyword>
<comment type="caution">
    <text evidence="3">The sequence shown here is derived from an EMBL/GenBank/DDBJ whole genome shotgun (WGS) entry which is preliminary data.</text>
</comment>
<proteinExistence type="predicted"/>
<dbReference type="Pfam" id="PF04727">
    <property type="entry name" value="ELMO_CED12"/>
    <property type="match status" value="1"/>
</dbReference>
<protein>
    <recommendedName>
        <fullName evidence="2">ELMO domain-containing protein</fullName>
    </recommendedName>
</protein>
<dbReference type="InterPro" id="IPR006816">
    <property type="entry name" value="ELMO_dom"/>
</dbReference>
<dbReference type="EMBL" id="JAPFRF010000007">
    <property type="protein sequence ID" value="KAJ7326935.1"/>
    <property type="molecule type" value="Genomic_DNA"/>
</dbReference>